<dbReference type="Proteomes" id="UP000823388">
    <property type="component" value="Chromosome 8K"/>
</dbReference>
<dbReference type="EMBL" id="CM029051">
    <property type="protein sequence ID" value="KAG2563450.1"/>
    <property type="molecule type" value="Genomic_DNA"/>
</dbReference>
<feature type="region of interest" description="Disordered" evidence="1">
    <location>
        <begin position="80"/>
        <end position="107"/>
    </location>
</feature>
<reference evidence="3" key="1">
    <citation type="submission" date="2020-05" db="EMBL/GenBank/DDBJ databases">
        <title>WGS assembly of Panicum virgatum.</title>
        <authorList>
            <person name="Lovell J.T."/>
            <person name="Jenkins J."/>
            <person name="Shu S."/>
            <person name="Juenger T.E."/>
            <person name="Schmutz J."/>
        </authorList>
    </citation>
    <scope>NUCLEOTIDE SEQUENCE</scope>
    <source>
        <strain evidence="3">AP13</strain>
    </source>
</reference>
<gene>
    <name evidence="3" type="ORF">PVAP13_8KG359000</name>
</gene>
<evidence type="ECO:0000313" key="4">
    <source>
        <dbReference type="Proteomes" id="UP000823388"/>
    </source>
</evidence>
<sequence length="107" mass="11386">MARKVIAPAAASAVLILSFLLLSGNNKCVEAGLQTGGCKFYPSRLSICDLCKPRCQDEGNDSGFCDARKNCICVDCSKHGNGPSRSLRPALEPKGSMSMMNMDRVAS</sequence>
<comment type="caution">
    <text evidence="3">The sequence shown here is derived from an EMBL/GenBank/DDBJ whole genome shotgun (WGS) entry which is preliminary data.</text>
</comment>
<keyword evidence="4" id="KW-1185">Reference proteome</keyword>
<accession>A0A8T0PPA5</accession>
<protein>
    <recommendedName>
        <fullName evidence="5">Defensin-like protein</fullName>
    </recommendedName>
</protein>
<evidence type="ECO:0008006" key="5">
    <source>
        <dbReference type="Google" id="ProtNLM"/>
    </source>
</evidence>
<proteinExistence type="predicted"/>
<dbReference type="AlphaFoldDB" id="A0A8T0PPA5"/>
<evidence type="ECO:0000256" key="1">
    <source>
        <dbReference type="SAM" id="MobiDB-lite"/>
    </source>
</evidence>
<evidence type="ECO:0000313" key="3">
    <source>
        <dbReference type="EMBL" id="KAG2563450.1"/>
    </source>
</evidence>
<name>A0A8T0PPA5_PANVG</name>
<feature type="signal peptide" evidence="2">
    <location>
        <begin position="1"/>
        <end position="31"/>
    </location>
</feature>
<feature type="chain" id="PRO_5035852772" description="Defensin-like protein" evidence="2">
    <location>
        <begin position="32"/>
        <end position="107"/>
    </location>
</feature>
<evidence type="ECO:0000256" key="2">
    <source>
        <dbReference type="SAM" id="SignalP"/>
    </source>
</evidence>
<keyword evidence="2" id="KW-0732">Signal</keyword>
<organism evidence="3 4">
    <name type="scientific">Panicum virgatum</name>
    <name type="common">Blackwell switchgrass</name>
    <dbReference type="NCBI Taxonomy" id="38727"/>
    <lineage>
        <taxon>Eukaryota</taxon>
        <taxon>Viridiplantae</taxon>
        <taxon>Streptophyta</taxon>
        <taxon>Embryophyta</taxon>
        <taxon>Tracheophyta</taxon>
        <taxon>Spermatophyta</taxon>
        <taxon>Magnoliopsida</taxon>
        <taxon>Liliopsida</taxon>
        <taxon>Poales</taxon>
        <taxon>Poaceae</taxon>
        <taxon>PACMAD clade</taxon>
        <taxon>Panicoideae</taxon>
        <taxon>Panicodae</taxon>
        <taxon>Paniceae</taxon>
        <taxon>Panicinae</taxon>
        <taxon>Panicum</taxon>
        <taxon>Panicum sect. Hiantes</taxon>
    </lineage>
</organism>